<accession>B4SDC7</accession>
<dbReference type="PANTHER" id="PTHR45947">
    <property type="entry name" value="SULFOQUINOVOSYL TRANSFERASE SQD2"/>
    <property type="match status" value="1"/>
</dbReference>
<dbReference type="OrthoDB" id="596635at2"/>
<dbReference type="CDD" id="cd03801">
    <property type="entry name" value="GT4_PimA-like"/>
    <property type="match status" value="1"/>
</dbReference>
<dbReference type="Pfam" id="PF00534">
    <property type="entry name" value="Glycos_transf_1"/>
    <property type="match status" value="1"/>
</dbReference>
<gene>
    <name evidence="2" type="ordered locus">Ppha_0553</name>
</gene>
<dbReference type="Proteomes" id="UP000002724">
    <property type="component" value="Chromosome"/>
</dbReference>
<organism evidence="2 3">
    <name type="scientific">Pelodictyon phaeoclathratiforme (strain DSM 5477 / BU-1)</name>
    <dbReference type="NCBI Taxonomy" id="324925"/>
    <lineage>
        <taxon>Bacteria</taxon>
        <taxon>Pseudomonadati</taxon>
        <taxon>Chlorobiota</taxon>
        <taxon>Chlorobiia</taxon>
        <taxon>Chlorobiales</taxon>
        <taxon>Chlorobiaceae</taxon>
        <taxon>Chlorobium/Pelodictyon group</taxon>
        <taxon>Pelodictyon</taxon>
    </lineage>
</organism>
<keyword evidence="3" id="KW-1185">Reference proteome</keyword>
<dbReference type="PANTHER" id="PTHR45947:SF3">
    <property type="entry name" value="SULFOQUINOVOSYL TRANSFERASE SQD2"/>
    <property type="match status" value="1"/>
</dbReference>
<name>B4SDC7_PELPB</name>
<dbReference type="HOGENOM" id="CLU_053837_0_0_10"/>
<feature type="domain" description="Glycosyl transferase family 1" evidence="1">
    <location>
        <begin position="222"/>
        <end position="391"/>
    </location>
</feature>
<dbReference type="RefSeq" id="WP_012507361.1">
    <property type="nucleotide sequence ID" value="NC_011060.1"/>
</dbReference>
<evidence type="ECO:0000313" key="3">
    <source>
        <dbReference type="Proteomes" id="UP000002724"/>
    </source>
</evidence>
<dbReference type="eggNOG" id="COG0438">
    <property type="taxonomic scope" value="Bacteria"/>
</dbReference>
<dbReference type="STRING" id="324925.Ppha_0553"/>
<evidence type="ECO:0000313" key="2">
    <source>
        <dbReference type="EMBL" id="ACF42866.1"/>
    </source>
</evidence>
<dbReference type="GO" id="GO:0016757">
    <property type="term" value="F:glycosyltransferase activity"/>
    <property type="evidence" value="ECO:0007669"/>
    <property type="project" value="InterPro"/>
</dbReference>
<dbReference type="CAZy" id="GT4">
    <property type="family name" value="Glycosyltransferase Family 4"/>
</dbReference>
<dbReference type="KEGG" id="pph:Ppha_0553"/>
<dbReference type="Gene3D" id="3.40.50.2000">
    <property type="entry name" value="Glycogen Phosphorylase B"/>
    <property type="match status" value="2"/>
</dbReference>
<reference evidence="2 3" key="1">
    <citation type="submission" date="2008-06" db="EMBL/GenBank/DDBJ databases">
        <title>Complete sequence of Pelodictyon phaeoclathratiforme BU-1.</title>
        <authorList>
            <consortium name="US DOE Joint Genome Institute"/>
            <person name="Lucas S."/>
            <person name="Copeland A."/>
            <person name="Lapidus A."/>
            <person name="Glavina del Rio T."/>
            <person name="Dalin E."/>
            <person name="Tice H."/>
            <person name="Bruce D."/>
            <person name="Goodwin L."/>
            <person name="Pitluck S."/>
            <person name="Schmutz J."/>
            <person name="Larimer F."/>
            <person name="Land M."/>
            <person name="Hauser L."/>
            <person name="Kyrpides N."/>
            <person name="Mikhailova N."/>
            <person name="Liu Z."/>
            <person name="Li T."/>
            <person name="Zhao F."/>
            <person name="Overmann J."/>
            <person name="Bryant D.A."/>
            <person name="Richardson P."/>
        </authorList>
    </citation>
    <scope>NUCLEOTIDE SEQUENCE [LARGE SCALE GENOMIC DNA]</scope>
    <source>
        <strain evidence="3">DSM 5477 / BU-1</strain>
    </source>
</reference>
<dbReference type="InterPro" id="IPR001296">
    <property type="entry name" value="Glyco_trans_1"/>
</dbReference>
<dbReference type="AlphaFoldDB" id="B4SDC7"/>
<dbReference type="InterPro" id="IPR050194">
    <property type="entry name" value="Glycosyltransferase_grp1"/>
</dbReference>
<protein>
    <submittedName>
        <fullName evidence="2">Glycosyl transferase group 1</fullName>
    </submittedName>
</protein>
<sequence>MRILWITNTLFPEPSIALSLPVPVVGGWMYGLAENLVAKKDISLAVATVYNDDGLKRMDLNGIVYYMLPSKKQNSYQKSLEPLWKDIVSSFMPDLVHIHGTEYQHALACMRSCPNAQYLVSMQGLVSVYARYYYADLNAIDIIMNISIRDILRLDTIFHGKNNFINRGIYEKEYINRTKHVIGRTTWDLAHTKAINTTVNYHHCNEILRKSFYEAPKWSCKKKNDYTIFLSQASYPIKGLHQVLKAIALLIKEFPQIRLRVAGHSIINRGTLINRLKIDGYGSYIRQLINTLKLYDRIVFTGPLVEEEMIREYLHAHLFICPSSIENSPNSLGEAQILGVPTIGSYVGGIPDMITHGETGLLYRFEEVEILAENIRRVFTDHKFSQRISQQEIIEAEKRHSRTANCDETINIYENIILKNV</sequence>
<keyword evidence="2" id="KW-0808">Transferase</keyword>
<proteinExistence type="predicted"/>
<evidence type="ECO:0000259" key="1">
    <source>
        <dbReference type="Pfam" id="PF00534"/>
    </source>
</evidence>
<dbReference type="EMBL" id="CP001110">
    <property type="protein sequence ID" value="ACF42866.1"/>
    <property type="molecule type" value="Genomic_DNA"/>
</dbReference>
<dbReference type="SUPFAM" id="SSF53756">
    <property type="entry name" value="UDP-Glycosyltransferase/glycogen phosphorylase"/>
    <property type="match status" value="1"/>
</dbReference>